<sequence length="87" mass="9627">MADVVLVKDLSFRFLGLSVSVFQQPLDGRSYLAWLPSQQWEWCSANILMLLWGQAGTAGTQNSELGTQNSELLPTARSAIEQNLLQS</sequence>
<proteinExistence type="predicted"/>
<organism evidence="1 2">
    <name type="scientific">Acipenser oxyrinchus oxyrinchus</name>
    <dbReference type="NCBI Taxonomy" id="40147"/>
    <lineage>
        <taxon>Eukaryota</taxon>
        <taxon>Metazoa</taxon>
        <taxon>Chordata</taxon>
        <taxon>Craniata</taxon>
        <taxon>Vertebrata</taxon>
        <taxon>Euteleostomi</taxon>
        <taxon>Actinopterygii</taxon>
        <taxon>Chondrostei</taxon>
        <taxon>Acipenseriformes</taxon>
        <taxon>Acipenseridae</taxon>
        <taxon>Acipenser</taxon>
    </lineage>
</organism>
<protein>
    <submittedName>
        <fullName evidence="1">Uncharacterized protein</fullName>
    </submittedName>
</protein>
<gene>
    <name evidence="1" type="ORF">AOXY_G31701</name>
</gene>
<dbReference type="Proteomes" id="UP001230051">
    <property type="component" value="Unassembled WGS sequence"/>
</dbReference>
<comment type="caution">
    <text evidence="1">The sequence shown here is derived from an EMBL/GenBank/DDBJ whole genome shotgun (WGS) entry which is preliminary data.</text>
</comment>
<keyword evidence="2" id="KW-1185">Reference proteome</keyword>
<reference evidence="1" key="1">
    <citation type="submission" date="2022-02" db="EMBL/GenBank/DDBJ databases">
        <title>Atlantic sturgeon de novo genome assembly.</title>
        <authorList>
            <person name="Stock M."/>
            <person name="Klopp C."/>
            <person name="Guiguen Y."/>
            <person name="Cabau C."/>
            <person name="Parinello H."/>
            <person name="Santidrian Yebra-Pimentel E."/>
            <person name="Kuhl H."/>
            <person name="Dirks R.P."/>
            <person name="Guessner J."/>
            <person name="Wuertz S."/>
            <person name="Du K."/>
            <person name="Schartl M."/>
        </authorList>
    </citation>
    <scope>NUCLEOTIDE SEQUENCE</scope>
    <source>
        <strain evidence="1">STURGEONOMICS-FGT-2020</strain>
        <tissue evidence="1">Whole blood</tissue>
    </source>
</reference>
<dbReference type="AlphaFoldDB" id="A0AAD8FQR5"/>
<evidence type="ECO:0000313" key="2">
    <source>
        <dbReference type="Proteomes" id="UP001230051"/>
    </source>
</evidence>
<name>A0AAD8FQR5_ACIOX</name>
<dbReference type="EMBL" id="JAGXEW010000048">
    <property type="protein sequence ID" value="KAK1152103.1"/>
    <property type="molecule type" value="Genomic_DNA"/>
</dbReference>
<accession>A0AAD8FQR5</accession>
<evidence type="ECO:0000313" key="1">
    <source>
        <dbReference type="EMBL" id="KAK1152103.1"/>
    </source>
</evidence>